<protein>
    <submittedName>
        <fullName evidence="1">Uncharacterized protein</fullName>
    </submittedName>
</protein>
<reference evidence="1 2" key="1">
    <citation type="submission" date="2023-07" db="EMBL/GenBank/DDBJ databases">
        <title>Genomic Encyclopedia of Type Strains, Phase IV (KMG-IV): sequencing the most valuable type-strain genomes for metagenomic binning, comparative biology and taxonomic classification.</title>
        <authorList>
            <person name="Goeker M."/>
        </authorList>
    </citation>
    <scope>NUCLEOTIDE SEQUENCE [LARGE SCALE GENOMIC DNA]</scope>
    <source>
        <strain evidence="1 2">DSM 23494</strain>
    </source>
</reference>
<sequence>MEFNRRISLGYNQILNHLAESTFRLKPQDSIEALEIAYEQNCYTGFREYLLMRPLQSETRKLVTLYNKDKFELEYKNNKTVDL</sequence>
<evidence type="ECO:0000313" key="2">
    <source>
        <dbReference type="Proteomes" id="UP001238088"/>
    </source>
</evidence>
<gene>
    <name evidence="1" type="ORF">J2S17_003328</name>
</gene>
<dbReference type="RefSeq" id="WP_307476567.1">
    <property type="nucleotide sequence ID" value="NZ_JAUSUB010000014.1"/>
</dbReference>
<proteinExistence type="predicted"/>
<keyword evidence="2" id="KW-1185">Reference proteome</keyword>
<dbReference type="Proteomes" id="UP001238088">
    <property type="component" value="Unassembled WGS sequence"/>
</dbReference>
<name>A0ABU0AK68_9BACI</name>
<organism evidence="1 2">
    <name type="scientific">Cytobacillus purgationiresistens</name>
    <dbReference type="NCBI Taxonomy" id="863449"/>
    <lineage>
        <taxon>Bacteria</taxon>
        <taxon>Bacillati</taxon>
        <taxon>Bacillota</taxon>
        <taxon>Bacilli</taxon>
        <taxon>Bacillales</taxon>
        <taxon>Bacillaceae</taxon>
        <taxon>Cytobacillus</taxon>
    </lineage>
</organism>
<evidence type="ECO:0000313" key="1">
    <source>
        <dbReference type="EMBL" id="MDQ0271440.1"/>
    </source>
</evidence>
<accession>A0ABU0AK68</accession>
<comment type="caution">
    <text evidence="1">The sequence shown here is derived from an EMBL/GenBank/DDBJ whole genome shotgun (WGS) entry which is preliminary data.</text>
</comment>
<dbReference type="EMBL" id="JAUSUB010000014">
    <property type="protein sequence ID" value="MDQ0271440.1"/>
    <property type="molecule type" value="Genomic_DNA"/>
</dbReference>